<dbReference type="EMBL" id="SJOL01008291">
    <property type="protein sequence ID" value="TGZ60713.1"/>
    <property type="molecule type" value="Genomic_DNA"/>
</dbReference>
<evidence type="ECO:0000256" key="2">
    <source>
        <dbReference type="SAM" id="MobiDB-lite"/>
    </source>
</evidence>
<keyword evidence="1" id="KW-0175">Coiled coil</keyword>
<feature type="region of interest" description="Disordered" evidence="2">
    <location>
        <begin position="341"/>
        <end position="360"/>
    </location>
</feature>
<feature type="compositionally biased region" description="Low complexity" evidence="2">
    <location>
        <begin position="399"/>
        <end position="420"/>
    </location>
</feature>
<sequence>MPNTVNIERHKLNQAMYQKLKRYIMSKRKRELEEKAQDDHFKKLRREREERKLQAEFDAEDLEKTRGELQATRAKIKELTARRNELFQRWKQLGSEESSLKEKQRHETLALLAGMPATQFGLNSTSLGNATRGAMPNNAPRAQTPAHIQTAPLTHLPQNKQFGIGTGIMGPCVNLPAQHLLHAHYSNTVTRESTSPHRGVQNAAVYSSATKPSQAPVSVSSALSSGVASLPCTTLANNHAAAVAAVAAALAAQQRTGSATDSIFANTAAAAAYLNAIVSLTSTPPTSVSSLANAPLGVLNPNSVGFNEALAALAASGFYSIPSLPPTSAANIAHGISLGRNASPSSGTNPDGSFPKNGRAGVASQATVAAVAALAQQTIGLSKGFPTGQRHPTAGALDTPVSTPPNTTTTVSAAATSTSLPPAPISYRGSITTGQSAQQIQMQQQQQQHQQQTQQKQQQQLLSKFTMASEYASMRTPSSVQSSDGTSGAGGTRAGLNASRLTDAAAFMASIGVTSSSALINAAVLQSGFPSTTTSGSGGLPASHSPVALTAVLAPYSTDMNPFNYLNTATIAASLQQQQQLQKMNIPASSSPHPRASPASSSGTPSANPPSTTRHFF</sequence>
<dbReference type="InterPro" id="IPR026094">
    <property type="entry name" value="GPS2"/>
</dbReference>
<feature type="coiled-coil region" evidence="1">
    <location>
        <begin position="59"/>
        <end position="89"/>
    </location>
</feature>
<name>A0A4S2LBZ5_OPIFE</name>
<feature type="compositionally biased region" description="Polar residues" evidence="2">
    <location>
        <begin position="475"/>
        <end position="486"/>
    </location>
</feature>
<protein>
    <submittedName>
        <fullName evidence="3">Uncharacterized protein</fullName>
    </submittedName>
</protein>
<evidence type="ECO:0000313" key="4">
    <source>
        <dbReference type="Proteomes" id="UP000308267"/>
    </source>
</evidence>
<feature type="region of interest" description="Disordered" evidence="2">
    <location>
        <begin position="383"/>
        <end position="461"/>
    </location>
</feature>
<comment type="caution">
    <text evidence="3">The sequence shown here is derived from an EMBL/GenBank/DDBJ whole genome shotgun (WGS) entry which is preliminary data.</text>
</comment>
<dbReference type="OrthoDB" id="6268806at2759"/>
<reference evidence="3 4" key="1">
    <citation type="journal article" date="2019" name="BMC Genomics">
        <title>New insights from Opisthorchis felineus genome: update on genomics of the epidemiologically important liver flukes.</title>
        <authorList>
            <person name="Ershov N.I."/>
            <person name="Mordvinov V.A."/>
            <person name="Prokhortchouk E.B."/>
            <person name="Pakharukova M.Y."/>
            <person name="Gunbin K.V."/>
            <person name="Ustyantsev K."/>
            <person name="Genaev M.A."/>
            <person name="Blinov A.G."/>
            <person name="Mazur A."/>
            <person name="Boulygina E."/>
            <person name="Tsygankova S."/>
            <person name="Khrameeva E."/>
            <person name="Chekanov N."/>
            <person name="Fan G."/>
            <person name="Xiao A."/>
            <person name="Zhang H."/>
            <person name="Xu X."/>
            <person name="Yang H."/>
            <person name="Solovyev V."/>
            <person name="Lee S.M."/>
            <person name="Liu X."/>
            <person name="Afonnikov D.A."/>
            <person name="Skryabin K.G."/>
        </authorList>
    </citation>
    <scope>NUCLEOTIDE SEQUENCE [LARGE SCALE GENOMIC DNA]</scope>
    <source>
        <strain evidence="3">AK-0245</strain>
        <tissue evidence="3">Whole organism</tissue>
    </source>
</reference>
<dbReference type="Pfam" id="PF15991">
    <property type="entry name" value="G_path_suppress"/>
    <property type="match status" value="1"/>
</dbReference>
<feature type="region of interest" description="Disordered" evidence="2">
    <location>
        <begin position="473"/>
        <end position="492"/>
    </location>
</feature>
<accession>A0A4S2LBZ5</accession>
<proteinExistence type="predicted"/>
<organism evidence="3 4">
    <name type="scientific">Opisthorchis felineus</name>
    <dbReference type="NCBI Taxonomy" id="147828"/>
    <lineage>
        <taxon>Eukaryota</taxon>
        <taxon>Metazoa</taxon>
        <taxon>Spiralia</taxon>
        <taxon>Lophotrochozoa</taxon>
        <taxon>Platyhelminthes</taxon>
        <taxon>Trematoda</taxon>
        <taxon>Digenea</taxon>
        <taxon>Opisthorchiida</taxon>
        <taxon>Opisthorchiata</taxon>
        <taxon>Opisthorchiidae</taxon>
        <taxon>Opisthorchis</taxon>
    </lineage>
</organism>
<evidence type="ECO:0000313" key="3">
    <source>
        <dbReference type="EMBL" id="TGZ60713.1"/>
    </source>
</evidence>
<gene>
    <name evidence="3" type="ORF">CRM22_008376</name>
</gene>
<dbReference type="STRING" id="147828.A0A4S2LBZ5"/>
<dbReference type="Proteomes" id="UP000308267">
    <property type="component" value="Unassembled WGS sequence"/>
</dbReference>
<evidence type="ECO:0000256" key="1">
    <source>
        <dbReference type="SAM" id="Coils"/>
    </source>
</evidence>
<feature type="region of interest" description="Disordered" evidence="2">
    <location>
        <begin position="578"/>
        <end position="617"/>
    </location>
</feature>
<feature type="compositionally biased region" description="Low complexity" evidence="2">
    <location>
        <begin position="435"/>
        <end position="460"/>
    </location>
</feature>
<keyword evidence="4" id="KW-1185">Reference proteome</keyword>
<feature type="compositionally biased region" description="Polar residues" evidence="2">
    <location>
        <begin position="341"/>
        <end position="351"/>
    </location>
</feature>
<dbReference type="AlphaFoldDB" id="A0A4S2LBZ5"/>